<evidence type="ECO:0000313" key="2">
    <source>
        <dbReference type="EMBL" id="GIL82859.1"/>
    </source>
</evidence>
<feature type="compositionally biased region" description="Low complexity" evidence="1">
    <location>
        <begin position="136"/>
        <end position="162"/>
    </location>
</feature>
<keyword evidence="3" id="KW-1185">Reference proteome</keyword>
<dbReference type="AlphaFoldDB" id="A0A8J4CH15"/>
<feature type="region of interest" description="Disordered" evidence="1">
    <location>
        <begin position="133"/>
        <end position="184"/>
    </location>
</feature>
<gene>
    <name evidence="2" type="ORF">Vretifemale_11773</name>
</gene>
<dbReference type="PANTHER" id="PTHR47441:SF3">
    <property type="entry name" value="RELEASE FACTOR GLUTAMINE METHYLTRANSFERASE"/>
    <property type="match status" value="1"/>
</dbReference>
<dbReference type="PANTHER" id="PTHR47441">
    <property type="match status" value="1"/>
</dbReference>
<evidence type="ECO:0000256" key="1">
    <source>
        <dbReference type="SAM" id="MobiDB-lite"/>
    </source>
</evidence>
<protein>
    <submittedName>
        <fullName evidence="2">Uncharacterized protein</fullName>
    </submittedName>
</protein>
<proteinExistence type="predicted"/>
<comment type="caution">
    <text evidence="2">The sequence shown here is derived from an EMBL/GenBank/DDBJ whole genome shotgun (WGS) entry which is preliminary data.</text>
</comment>
<dbReference type="Proteomes" id="UP000747110">
    <property type="component" value="Unassembled WGS sequence"/>
</dbReference>
<reference evidence="2" key="1">
    <citation type="journal article" date="2021" name="Proc. Natl. Acad. Sci. U.S.A.">
        <title>Three genomes in the algal genus Volvox reveal the fate of a haploid sex-determining region after a transition to homothallism.</title>
        <authorList>
            <person name="Yamamoto K."/>
            <person name="Hamaji T."/>
            <person name="Kawai-Toyooka H."/>
            <person name="Matsuzaki R."/>
            <person name="Takahashi F."/>
            <person name="Nishimura Y."/>
            <person name="Kawachi M."/>
            <person name="Noguchi H."/>
            <person name="Minakuchi Y."/>
            <person name="Umen J.G."/>
            <person name="Toyoda A."/>
            <person name="Nozaki H."/>
        </authorList>
    </citation>
    <scope>NUCLEOTIDE SEQUENCE</scope>
    <source>
        <strain evidence="2">NIES-3786</strain>
    </source>
</reference>
<accession>A0A8J4CH15</accession>
<dbReference type="EMBL" id="BNCP01000025">
    <property type="protein sequence ID" value="GIL82859.1"/>
    <property type="molecule type" value="Genomic_DNA"/>
</dbReference>
<name>A0A8J4CH15_9CHLO</name>
<dbReference type="OrthoDB" id="269872at2759"/>
<organism evidence="2 3">
    <name type="scientific">Volvox reticuliferus</name>
    <dbReference type="NCBI Taxonomy" id="1737510"/>
    <lineage>
        <taxon>Eukaryota</taxon>
        <taxon>Viridiplantae</taxon>
        <taxon>Chlorophyta</taxon>
        <taxon>core chlorophytes</taxon>
        <taxon>Chlorophyceae</taxon>
        <taxon>CS clade</taxon>
        <taxon>Chlamydomonadales</taxon>
        <taxon>Volvocaceae</taxon>
        <taxon>Volvox</taxon>
    </lineage>
</organism>
<sequence>MNATPAWEGPYWVRDSSRDMRSWVLPFSSQFQVRQQSHLSRCFRATAADVLSGRQHRRTPVAGFIAQNGDIGLVLTFSFVATASGPGPQALCSEAAVMLAPGGLIALETAGGKQADLVADKLRAARVPAPYSSHVGSTNCRNGSSGSSSTTTNDGAAGATPGQLMGEGNSENRTRAEDSGDEDMTSCGGAVLAYGSETIMTGAAFEEVEVLEDCYGVRRFVRAYRRGGDYCNSVR</sequence>
<evidence type="ECO:0000313" key="3">
    <source>
        <dbReference type="Proteomes" id="UP000747110"/>
    </source>
</evidence>
<dbReference type="InterPro" id="IPR052663">
    <property type="entry name" value="RF_glutamine_MTase_cyano"/>
</dbReference>